<dbReference type="EMBL" id="JAENGY010001703">
    <property type="protein sequence ID" value="KAG6947476.1"/>
    <property type="molecule type" value="Genomic_DNA"/>
</dbReference>
<feature type="region of interest" description="Disordered" evidence="1">
    <location>
        <begin position="78"/>
        <end position="103"/>
    </location>
</feature>
<evidence type="ECO:0000313" key="3">
    <source>
        <dbReference type="Proteomes" id="UP000709295"/>
    </source>
</evidence>
<proteinExistence type="predicted"/>
<comment type="caution">
    <text evidence="2">The sequence shown here is derived from an EMBL/GenBank/DDBJ whole genome shotgun (WGS) entry which is preliminary data.</text>
</comment>
<protein>
    <submittedName>
        <fullName evidence="2">Uncharacterized protein</fullName>
    </submittedName>
</protein>
<dbReference type="Proteomes" id="UP000709295">
    <property type="component" value="Unassembled WGS sequence"/>
</dbReference>
<gene>
    <name evidence="2" type="ORF">JG688_00015537</name>
</gene>
<evidence type="ECO:0000313" key="2">
    <source>
        <dbReference type="EMBL" id="KAG6947476.1"/>
    </source>
</evidence>
<keyword evidence="3" id="KW-1185">Reference proteome</keyword>
<sequence>MTSRVQWTYSRCSKSQRALSRRPTLLPAVRMHEWSGVRKCLNRHSLHCSTVFFDISIVMGCPCVGTFDNNGATSGSPLTRSAALVPSTGQRSQSSTHENATSAEQISILPSAMDWKDMYQMYWNADAARHLFKPVSEWTYLERKKSGVLPSRLSVAKLIADDVRDFAIQKGALSPRNAADSTLSTYAMYYTEH</sequence>
<dbReference type="AlphaFoldDB" id="A0A8J5IZC4"/>
<accession>A0A8J5IZC4</accession>
<organism evidence="2 3">
    <name type="scientific">Phytophthora aleatoria</name>
    <dbReference type="NCBI Taxonomy" id="2496075"/>
    <lineage>
        <taxon>Eukaryota</taxon>
        <taxon>Sar</taxon>
        <taxon>Stramenopiles</taxon>
        <taxon>Oomycota</taxon>
        <taxon>Peronosporomycetes</taxon>
        <taxon>Peronosporales</taxon>
        <taxon>Peronosporaceae</taxon>
        <taxon>Phytophthora</taxon>
    </lineage>
</organism>
<name>A0A8J5IZC4_9STRA</name>
<evidence type="ECO:0000256" key="1">
    <source>
        <dbReference type="SAM" id="MobiDB-lite"/>
    </source>
</evidence>
<reference evidence="2" key="1">
    <citation type="submission" date="2021-01" db="EMBL/GenBank/DDBJ databases">
        <title>Phytophthora aleatoria, a newly-described species from Pinus radiata is distinct from Phytophthora cactorum isolates based on comparative genomics.</title>
        <authorList>
            <person name="Mcdougal R."/>
            <person name="Panda P."/>
            <person name="Williams N."/>
            <person name="Studholme D.J."/>
        </authorList>
    </citation>
    <scope>NUCLEOTIDE SEQUENCE</scope>
    <source>
        <strain evidence="2">NZFS 4037</strain>
    </source>
</reference>
<feature type="compositionally biased region" description="Polar residues" evidence="1">
    <location>
        <begin position="87"/>
        <end position="103"/>
    </location>
</feature>